<organism evidence="4 5">
    <name type="scientific">Panagrellus redivivus</name>
    <name type="common">Microworm</name>
    <dbReference type="NCBI Taxonomy" id="6233"/>
    <lineage>
        <taxon>Eukaryota</taxon>
        <taxon>Metazoa</taxon>
        <taxon>Ecdysozoa</taxon>
        <taxon>Nematoda</taxon>
        <taxon>Chromadorea</taxon>
        <taxon>Rhabditida</taxon>
        <taxon>Tylenchina</taxon>
        <taxon>Panagrolaimomorpha</taxon>
        <taxon>Panagrolaimoidea</taxon>
        <taxon>Panagrolaimidae</taxon>
        <taxon>Panagrellus</taxon>
    </lineage>
</organism>
<evidence type="ECO:0000313" key="4">
    <source>
        <dbReference type="Proteomes" id="UP000492821"/>
    </source>
</evidence>
<keyword evidence="2" id="KW-0472">Membrane</keyword>
<keyword evidence="2" id="KW-1133">Transmembrane helix</keyword>
<evidence type="ECO:0000259" key="3">
    <source>
        <dbReference type="Pfam" id="PF25825"/>
    </source>
</evidence>
<reference evidence="5" key="2">
    <citation type="submission" date="2020-10" db="UniProtKB">
        <authorList>
            <consortium name="WormBaseParasite"/>
        </authorList>
    </citation>
    <scope>IDENTIFICATION</scope>
</reference>
<protein>
    <submittedName>
        <fullName evidence="5">EF-hand domain-containing protein</fullName>
    </submittedName>
</protein>
<feature type="compositionally biased region" description="Low complexity" evidence="1">
    <location>
        <begin position="144"/>
        <end position="157"/>
    </location>
</feature>
<dbReference type="WBParaSite" id="Pan_g21592.t1">
    <property type="protein sequence ID" value="Pan_g21592.t1"/>
    <property type="gene ID" value="Pan_g21592"/>
</dbReference>
<evidence type="ECO:0000256" key="1">
    <source>
        <dbReference type="SAM" id="MobiDB-lite"/>
    </source>
</evidence>
<evidence type="ECO:0000313" key="5">
    <source>
        <dbReference type="WBParaSite" id="Pan_g21592.t1"/>
    </source>
</evidence>
<dbReference type="SUPFAM" id="SSF47473">
    <property type="entry name" value="EF-hand"/>
    <property type="match status" value="1"/>
</dbReference>
<dbReference type="PANTHER" id="PTHR14907:SF4">
    <property type="entry name" value="SUPPRESSOR APC DOMAIN-CONTAINING PROTEIN 1"/>
    <property type="match status" value="1"/>
</dbReference>
<dbReference type="InterPro" id="IPR057953">
    <property type="entry name" value="SAPC2_N"/>
</dbReference>
<dbReference type="AlphaFoldDB" id="A0A7E4VIJ4"/>
<dbReference type="InterPro" id="IPR011992">
    <property type="entry name" value="EF-hand-dom_pair"/>
</dbReference>
<accession>A0A7E4VIJ4</accession>
<feature type="domain" description="Suppressor APC" evidence="3">
    <location>
        <begin position="10"/>
        <end position="89"/>
    </location>
</feature>
<keyword evidence="2" id="KW-0812">Transmembrane</keyword>
<sequence>MRSGPRFVQLSEQFIDSLKAFFDSVDVERHGFVSFENICHRWQQFPPRLTDVLPFNFLDCLARTVPPNGLITFERFLAGVRIAIAEQRQGRRGEMKRVQSDGGTLYQPPCHYDDLDGDAEQVAANYAPRCPIMGTTSHNHHRQSVPAMSASSASESPAHFDYSESETPVQVSMRSRKQHRGPGAIFNNSQFRPISTSSSMAEIRWRDSRMSNNSTPLGDTNNNIAMSATAAGNNNRHSNYLPEHTPQVVSIFTRVLQRVLERGGFVVHFLPGSMIGLVIVGVLDTWLASSTVFYN</sequence>
<reference evidence="4" key="1">
    <citation type="journal article" date="2013" name="Genetics">
        <title>The draft genome and transcriptome of Panagrellus redivivus are shaped by the harsh demands of a free-living lifestyle.</title>
        <authorList>
            <person name="Srinivasan J."/>
            <person name="Dillman A.R."/>
            <person name="Macchietto M.G."/>
            <person name="Heikkinen L."/>
            <person name="Lakso M."/>
            <person name="Fracchia K.M."/>
            <person name="Antoshechkin I."/>
            <person name="Mortazavi A."/>
            <person name="Wong G."/>
            <person name="Sternberg P.W."/>
        </authorList>
    </citation>
    <scope>NUCLEOTIDE SEQUENCE [LARGE SCALE GENOMIC DNA]</scope>
    <source>
        <strain evidence="4">MT8872</strain>
    </source>
</reference>
<name>A0A7E4VIJ4_PANRE</name>
<feature type="region of interest" description="Disordered" evidence="1">
    <location>
        <begin position="138"/>
        <end position="167"/>
    </location>
</feature>
<evidence type="ECO:0000256" key="2">
    <source>
        <dbReference type="SAM" id="Phobius"/>
    </source>
</evidence>
<dbReference type="InterPro" id="IPR026828">
    <property type="entry name" value="SAPC2_1/2"/>
</dbReference>
<proteinExistence type="predicted"/>
<dbReference type="Proteomes" id="UP000492821">
    <property type="component" value="Unassembled WGS sequence"/>
</dbReference>
<dbReference type="Pfam" id="PF25825">
    <property type="entry name" value="SAPC2_N"/>
    <property type="match status" value="1"/>
</dbReference>
<keyword evidence="4" id="KW-1185">Reference proteome</keyword>
<dbReference type="PANTHER" id="PTHR14907">
    <property type="entry name" value="FI14130P"/>
    <property type="match status" value="1"/>
</dbReference>
<feature type="transmembrane region" description="Helical" evidence="2">
    <location>
        <begin position="265"/>
        <end position="288"/>
    </location>
</feature>